<feature type="transmembrane region" description="Helical" evidence="6">
    <location>
        <begin position="280"/>
        <end position="301"/>
    </location>
</feature>
<feature type="transmembrane region" description="Helical" evidence="6">
    <location>
        <begin position="132"/>
        <end position="156"/>
    </location>
</feature>
<reference evidence="8 9" key="1">
    <citation type="submission" date="2018-05" db="EMBL/GenBank/DDBJ databases">
        <title>Zavarzinia sp. HR-AS.</title>
        <authorList>
            <person name="Lee Y."/>
            <person name="Jeon C.O."/>
        </authorList>
    </citation>
    <scope>NUCLEOTIDE SEQUENCE [LARGE SCALE GENOMIC DNA]</scope>
    <source>
        <strain evidence="8 9">HR-AS</strain>
    </source>
</reference>
<comment type="caution">
    <text evidence="8">The sequence shown here is derived from an EMBL/GenBank/DDBJ whole genome shotgun (WGS) entry which is preliminary data.</text>
</comment>
<comment type="subcellular location">
    <subcellularLocation>
        <location evidence="1">Membrane</location>
        <topology evidence="1">Multi-pass membrane protein</topology>
    </subcellularLocation>
</comment>
<evidence type="ECO:0000256" key="5">
    <source>
        <dbReference type="ARBA" id="ARBA00023136"/>
    </source>
</evidence>
<evidence type="ECO:0000256" key="3">
    <source>
        <dbReference type="ARBA" id="ARBA00022692"/>
    </source>
</evidence>
<evidence type="ECO:0000256" key="1">
    <source>
        <dbReference type="ARBA" id="ARBA00004141"/>
    </source>
</evidence>
<dbReference type="SUPFAM" id="SSF103481">
    <property type="entry name" value="Multidrug resistance efflux transporter EmrE"/>
    <property type="match status" value="2"/>
</dbReference>
<organism evidence="8 9">
    <name type="scientific">Zavarzinia aquatilis</name>
    <dbReference type="NCBI Taxonomy" id="2211142"/>
    <lineage>
        <taxon>Bacteria</taxon>
        <taxon>Pseudomonadati</taxon>
        <taxon>Pseudomonadota</taxon>
        <taxon>Alphaproteobacteria</taxon>
        <taxon>Rhodospirillales</taxon>
        <taxon>Zavarziniaceae</taxon>
        <taxon>Zavarzinia</taxon>
    </lineage>
</organism>
<feature type="transmembrane region" description="Helical" evidence="6">
    <location>
        <begin position="62"/>
        <end position="86"/>
    </location>
</feature>
<dbReference type="PANTHER" id="PTHR32322:SF2">
    <property type="entry name" value="EAMA DOMAIN-CONTAINING PROTEIN"/>
    <property type="match status" value="1"/>
</dbReference>
<keyword evidence="3 6" id="KW-0812">Transmembrane</keyword>
<protein>
    <submittedName>
        <fullName evidence="8">EamA/RhaT family transporter</fullName>
    </submittedName>
</protein>
<keyword evidence="5 6" id="KW-0472">Membrane</keyword>
<sequence>MPSPRFPVRGKSCARPGRHQPVMWTGHGTCRRCTVFGQTRFRHHRPLPEPEWPCPMTIAQPALAPASSALGGYVFALTGVAIWAGWTVVTRMDMRGTMAITDLVALRFATAGLLLLPVLLRKGLPLKRLGIGGVLALAGTAGAPYVLIAGGGHAFAPVSHSGVLICCGVPLATALLTRLFLGERFSRLRVIGYGLILVAAAILMIEAVLGTGLGPQVLLGDVMFMTGALMWAGYTVLVRHHGLDPLHSTAMVATVSAALYLPVYVLFLDPGIAKLSWGTIALEAGFQGVLTSIVSLLLFSIAIGRIGASRTSALTALVPAAAALLAIPVLDEWPSLVQVAGILTGTLGVALASGALALPGSRRA</sequence>
<evidence type="ECO:0000313" key="9">
    <source>
        <dbReference type="Proteomes" id="UP000245461"/>
    </source>
</evidence>
<evidence type="ECO:0000256" key="2">
    <source>
        <dbReference type="ARBA" id="ARBA00007362"/>
    </source>
</evidence>
<keyword evidence="4 6" id="KW-1133">Transmembrane helix</keyword>
<evidence type="ECO:0000256" key="4">
    <source>
        <dbReference type="ARBA" id="ARBA00022989"/>
    </source>
</evidence>
<feature type="transmembrane region" description="Helical" evidence="6">
    <location>
        <begin position="98"/>
        <end position="120"/>
    </location>
</feature>
<feature type="transmembrane region" description="Helical" evidence="6">
    <location>
        <begin position="190"/>
        <end position="211"/>
    </location>
</feature>
<evidence type="ECO:0000259" key="7">
    <source>
        <dbReference type="Pfam" id="PF00892"/>
    </source>
</evidence>
<keyword evidence="9" id="KW-1185">Reference proteome</keyword>
<feature type="transmembrane region" description="Helical" evidence="6">
    <location>
        <begin position="249"/>
        <end position="268"/>
    </location>
</feature>
<feature type="domain" description="EamA" evidence="7">
    <location>
        <begin position="219"/>
        <end position="353"/>
    </location>
</feature>
<name>A0A317E281_9PROT</name>
<feature type="transmembrane region" description="Helical" evidence="6">
    <location>
        <begin position="336"/>
        <end position="358"/>
    </location>
</feature>
<dbReference type="InterPro" id="IPR000620">
    <property type="entry name" value="EamA_dom"/>
</dbReference>
<dbReference type="Pfam" id="PF00892">
    <property type="entry name" value="EamA"/>
    <property type="match status" value="2"/>
</dbReference>
<proteinExistence type="inferred from homology"/>
<gene>
    <name evidence="8" type="ORF">DKG74_14420</name>
</gene>
<evidence type="ECO:0000256" key="6">
    <source>
        <dbReference type="SAM" id="Phobius"/>
    </source>
</evidence>
<dbReference type="GO" id="GO:0016020">
    <property type="term" value="C:membrane"/>
    <property type="evidence" value="ECO:0007669"/>
    <property type="project" value="UniProtKB-SubCell"/>
</dbReference>
<dbReference type="AlphaFoldDB" id="A0A317E281"/>
<feature type="transmembrane region" description="Helical" evidence="6">
    <location>
        <begin position="162"/>
        <end position="181"/>
    </location>
</feature>
<dbReference type="EMBL" id="QGLE01000008">
    <property type="protein sequence ID" value="PWR21197.1"/>
    <property type="molecule type" value="Genomic_DNA"/>
</dbReference>
<feature type="transmembrane region" description="Helical" evidence="6">
    <location>
        <begin position="217"/>
        <end position="237"/>
    </location>
</feature>
<comment type="similarity">
    <text evidence="2">Belongs to the EamA transporter family.</text>
</comment>
<dbReference type="PANTHER" id="PTHR32322">
    <property type="entry name" value="INNER MEMBRANE TRANSPORTER"/>
    <property type="match status" value="1"/>
</dbReference>
<dbReference type="InterPro" id="IPR037185">
    <property type="entry name" value="EmrE-like"/>
</dbReference>
<dbReference type="InterPro" id="IPR050638">
    <property type="entry name" value="AA-Vitamin_Transporters"/>
</dbReference>
<dbReference type="Proteomes" id="UP000245461">
    <property type="component" value="Unassembled WGS sequence"/>
</dbReference>
<feature type="domain" description="EamA" evidence="7">
    <location>
        <begin position="72"/>
        <end position="204"/>
    </location>
</feature>
<feature type="transmembrane region" description="Helical" evidence="6">
    <location>
        <begin position="313"/>
        <end position="330"/>
    </location>
</feature>
<evidence type="ECO:0000313" key="8">
    <source>
        <dbReference type="EMBL" id="PWR21197.1"/>
    </source>
</evidence>
<accession>A0A317E281</accession>
<dbReference type="OrthoDB" id="7743310at2"/>